<comment type="caution">
    <text evidence="2">The sequence shown here is derived from an EMBL/GenBank/DDBJ whole genome shotgun (WGS) entry which is preliminary data.</text>
</comment>
<feature type="domain" description="Phage head morphogenesis" evidence="1">
    <location>
        <begin position="55"/>
        <end position="181"/>
    </location>
</feature>
<dbReference type="EMBL" id="SMDC01000017">
    <property type="protein sequence ID" value="TCW32680.1"/>
    <property type="molecule type" value="Genomic_DNA"/>
</dbReference>
<dbReference type="AlphaFoldDB" id="A0A4R4A5E0"/>
<accession>A0A4R4A5E0</accession>
<dbReference type="Pfam" id="PF04233">
    <property type="entry name" value="Phage_Mu_F"/>
    <property type="match status" value="1"/>
</dbReference>
<evidence type="ECO:0000313" key="3">
    <source>
        <dbReference type="Proteomes" id="UP000295247"/>
    </source>
</evidence>
<reference evidence="2 3" key="1">
    <citation type="submission" date="2019-03" db="EMBL/GenBank/DDBJ databases">
        <title>Genomic Encyclopedia of Type Strains, Phase IV (KMG-IV): sequencing the most valuable type-strain genomes for metagenomic binning, comparative biology and taxonomic classification.</title>
        <authorList>
            <person name="Goeker M."/>
        </authorList>
    </citation>
    <scope>NUCLEOTIDE SEQUENCE [LARGE SCALE GENOMIC DNA]</scope>
    <source>
        <strain evidence="2 3">DSM 203</strain>
    </source>
</reference>
<evidence type="ECO:0000313" key="2">
    <source>
        <dbReference type="EMBL" id="TCW32680.1"/>
    </source>
</evidence>
<name>A0A4R4A5E0_MARGR</name>
<gene>
    <name evidence="2" type="ORF">EDC29_11746</name>
</gene>
<dbReference type="NCBIfam" id="TIGR01641">
    <property type="entry name" value="phageSPP1_gp7"/>
    <property type="match status" value="1"/>
</dbReference>
<evidence type="ECO:0000259" key="1">
    <source>
        <dbReference type="Pfam" id="PF04233"/>
    </source>
</evidence>
<dbReference type="RefSeq" id="WP_132230648.1">
    <property type="nucleotide sequence ID" value="NZ_NRRH01000028.1"/>
</dbReference>
<proteinExistence type="predicted"/>
<dbReference type="InterPro" id="IPR006528">
    <property type="entry name" value="Phage_head_morphogenesis_dom"/>
</dbReference>
<protein>
    <submittedName>
        <fullName evidence="2">SPP1 gp7 family putative phage head morphogenesis protein</fullName>
    </submittedName>
</protein>
<dbReference type="Proteomes" id="UP000295247">
    <property type="component" value="Unassembled WGS sequence"/>
</dbReference>
<sequence>MSAELAALFQLPPEQAARYLEAKGYALTWDWWEMVRGAHARAVTVAKVARLDILQDIRSAVETALQEGRTERWFRGELEEVLRKKGWWGQQLDADGRPYQAGSPRRLQTIYRTNLQSAYMAGRQRQFDIERDRAPYVQYLAVRNSSTRPAHAALHGKVFRLDDPAWDVVAPPNGFNCRCRARNLSQRELDARGLKVEGDARIEARQAPDAPPGLDLRRGVSVPDPEGGRRTLWVDSGWDANPGRSAPWVDIELWSRVRATLPDELAAQALREHALHPARLAAYDDWVDARLAQGGARGLEWVIGYLGAADVAALTERGGVVANGSIVLGDRLLVGPKARRHESAGNALSADEWKAVPRLLAEPEAVLYDTINKTLLYVLPSQDGRKAKVVIEGGRIERKRAAYESVRTAFKVQASDLRSRQYEVLRGSL</sequence>
<organism evidence="2 3">
    <name type="scientific">Marichromatium gracile</name>
    <name type="common">Chromatium gracile</name>
    <dbReference type="NCBI Taxonomy" id="1048"/>
    <lineage>
        <taxon>Bacteria</taxon>
        <taxon>Pseudomonadati</taxon>
        <taxon>Pseudomonadota</taxon>
        <taxon>Gammaproteobacteria</taxon>
        <taxon>Chromatiales</taxon>
        <taxon>Chromatiaceae</taxon>
        <taxon>Marichromatium</taxon>
    </lineage>
</organism>